<dbReference type="EMBL" id="CM023481">
    <property type="protein sequence ID" value="KAH6944339.1"/>
    <property type="molecule type" value="Genomic_DNA"/>
</dbReference>
<name>A0ACB7TDT8_HYAAI</name>
<reference evidence="1" key="1">
    <citation type="submission" date="2020-05" db="EMBL/GenBank/DDBJ databases">
        <title>Large-scale comparative analyses of tick genomes elucidate their genetic diversity and vector capacities.</title>
        <authorList>
            <person name="Jia N."/>
            <person name="Wang J."/>
            <person name="Shi W."/>
            <person name="Du L."/>
            <person name="Sun Y."/>
            <person name="Zhan W."/>
            <person name="Jiang J."/>
            <person name="Wang Q."/>
            <person name="Zhang B."/>
            <person name="Ji P."/>
            <person name="Sakyi L.B."/>
            <person name="Cui X."/>
            <person name="Yuan T."/>
            <person name="Jiang B."/>
            <person name="Yang W."/>
            <person name="Lam T.T.-Y."/>
            <person name="Chang Q."/>
            <person name="Ding S."/>
            <person name="Wang X."/>
            <person name="Zhu J."/>
            <person name="Ruan X."/>
            <person name="Zhao L."/>
            <person name="Wei J."/>
            <person name="Que T."/>
            <person name="Du C."/>
            <person name="Cheng J."/>
            <person name="Dai P."/>
            <person name="Han X."/>
            <person name="Huang E."/>
            <person name="Gao Y."/>
            <person name="Liu J."/>
            <person name="Shao H."/>
            <person name="Ye R."/>
            <person name="Li L."/>
            <person name="Wei W."/>
            <person name="Wang X."/>
            <person name="Wang C."/>
            <person name="Yang T."/>
            <person name="Huo Q."/>
            <person name="Li W."/>
            <person name="Guo W."/>
            <person name="Chen H."/>
            <person name="Zhou L."/>
            <person name="Ni X."/>
            <person name="Tian J."/>
            <person name="Zhou Y."/>
            <person name="Sheng Y."/>
            <person name="Liu T."/>
            <person name="Pan Y."/>
            <person name="Xia L."/>
            <person name="Li J."/>
            <person name="Zhao F."/>
            <person name="Cao W."/>
        </authorList>
    </citation>
    <scope>NUCLEOTIDE SEQUENCE</scope>
    <source>
        <strain evidence="1">Hyas-2018</strain>
    </source>
</reference>
<comment type="caution">
    <text evidence="1">The sequence shown here is derived from an EMBL/GenBank/DDBJ whole genome shotgun (WGS) entry which is preliminary data.</text>
</comment>
<dbReference type="Proteomes" id="UP000821845">
    <property type="component" value="Chromosome 1"/>
</dbReference>
<accession>A0ACB7TDT8</accession>
<evidence type="ECO:0000313" key="1">
    <source>
        <dbReference type="EMBL" id="KAH6944339.1"/>
    </source>
</evidence>
<keyword evidence="2" id="KW-1185">Reference proteome</keyword>
<proteinExistence type="predicted"/>
<protein>
    <submittedName>
        <fullName evidence="1">Uncharacterized protein</fullName>
    </submittedName>
</protein>
<gene>
    <name evidence="1" type="ORF">HPB50_002712</name>
</gene>
<evidence type="ECO:0000313" key="2">
    <source>
        <dbReference type="Proteomes" id="UP000821845"/>
    </source>
</evidence>
<sequence length="320" mass="34795">MERTQKSCLLRRTKLPLPQHRWKANRVGTSAATQENAPAYVNHPRTNTKTTHAPPADDVGCRATPNDLGSTVNAVQSDSKVSGMAPTHSGSPSVCATSANIFNLGLFVSKSERAGKGDHQRLGCFVTKVFTNYKKAIDALKYVGHDTLGVPILKEGFVDFVPVYDLAGKALANTILNSLRGHGFDLNLLCGQGYDGAASMSGHLSGAQAFFRQTAPKALKRASVETEFNRIFQKSVALLIITNVEMALPRITGRQMQRSNVPSATPEEYYRRNVHLPLLADFENQLRDQFNAHKKDVVGLNMLLPKFCGSASLSAIDDAV</sequence>
<organism evidence="1 2">
    <name type="scientific">Hyalomma asiaticum</name>
    <name type="common">Tick</name>
    <dbReference type="NCBI Taxonomy" id="266040"/>
    <lineage>
        <taxon>Eukaryota</taxon>
        <taxon>Metazoa</taxon>
        <taxon>Ecdysozoa</taxon>
        <taxon>Arthropoda</taxon>
        <taxon>Chelicerata</taxon>
        <taxon>Arachnida</taxon>
        <taxon>Acari</taxon>
        <taxon>Parasitiformes</taxon>
        <taxon>Ixodida</taxon>
        <taxon>Ixodoidea</taxon>
        <taxon>Ixodidae</taxon>
        <taxon>Hyalomminae</taxon>
        <taxon>Hyalomma</taxon>
    </lineage>
</organism>